<dbReference type="PANTHER" id="PTHR34597">
    <property type="entry name" value="SLR1661 PROTEIN"/>
    <property type="match status" value="1"/>
</dbReference>
<dbReference type="PANTHER" id="PTHR34597:SF1">
    <property type="entry name" value="HEME_HEMOPEXIN TRANSPORTER PROTEIN HUXB"/>
    <property type="match status" value="1"/>
</dbReference>
<dbReference type="InterPro" id="IPR051544">
    <property type="entry name" value="TPS_OM_transporter"/>
</dbReference>
<sequence length="520" mass="56432">MRDIETVRPSLPAATAPQIDIAPAEPAPASPDEAGPRVTVSAFAIEGNAAIPAARLAPLLGDLVGGELSFGDLQQAANRITTYYREHGYVLARAYLPRQDIEHGIVRIAVVEGRYGQIELHNRTRVLDRALRQPLASLQPGEIAHGNRLERSLMLLNEIPGVDAKGTLRPGAEPGTTDLVIDAERGRFATGSIELDNFGDPLTGRYRATGSVDVNAPLRVGDRFSLRGLTSNTNQRYYRASYQLPVGPASTRIGIAYSDMDYRIGRDLKDLRYHGGADVRSAFVTQPLLRSRRASLDAQVVYENKHLRDVYGAFDVVNDKTVDLWSFGVSGNQQDTFGGGGRSGFSATLGIGHLSGNDPFDMDYYVHTQGQFAKLNVSALRLQALGSRLQLYIQLSAQLSSRNLDASEKFSLGGPYGVRAFALGAGSGDQGWQATAELRHLVAPGWQLSAFADTGRIQLSKQRWSRERNTVQLSSLGIGASWFGTRRQASVTAALPVGYTDPVASATRSPSIWFQAAQYF</sequence>
<feature type="domain" description="Haemolysin activator HlyB C-terminal" evidence="5">
    <location>
        <begin position="175"/>
        <end position="480"/>
    </location>
</feature>
<evidence type="ECO:0000256" key="1">
    <source>
        <dbReference type="ARBA" id="ARBA00022452"/>
    </source>
</evidence>
<dbReference type="InterPro" id="IPR013686">
    <property type="entry name" value="Polypept-transport_assoc_ShlB"/>
</dbReference>
<evidence type="ECO:0000259" key="6">
    <source>
        <dbReference type="Pfam" id="PF08479"/>
    </source>
</evidence>
<reference evidence="8 9" key="1">
    <citation type="submission" date="2019-09" db="EMBL/GenBank/DDBJ databases">
        <authorList>
            <person name="Depoorter E."/>
        </authorList>
    </citation>
    <scope>NUCLEOTIDE SEQUENCE [LARGE SCALE GENOMIC DNA]</scope>
    <source>
        <strain evidence="8">LMG 20980</strain>
    </source>
</reference>
<evidence type="ECO:0000313" key="7">
    <source>
        <dbReference type="EMBL" id="MBM2765342.1"/>
    </source>
</evidence>
<evidence type="ECO:0000259" key="5">
    <source>
        <dbReference type="Pfam" id="PF03865"/>
    </source>
</evidence>
<dbReference type="GeneID" id="56498625"/>
<gene>
    <name evidence="8" type="ORF">BAN20980_00596</name>
    <name evidence="7" type="ORF">JQK92_02770</name>
</gene>
<dbReference type="Proteomes" id="UP000494201">
    <property type="component" value="Unassembled WGS sequence"/>
</dbReference>
<dbReference type="InterPro" id="IPR005565">
    <property type="entry name" value="Hemolysn_activator_HlyB_C"/>
</dbReference>
<keyword evidence="1" id="KW-0472">Membrane</keyword>
<dbReference type="Gene3D" id="3.10.20.310">
    <property type="entry name" value="membrane protein fhac"/>
    <property type="match status" value="1"/>
</dbReference>
<evidence type="ECO:0000313" key="10">
    <source>
        <dbReference type="Proteomes" id="UP000755577"/>
    </source>
</evidence>
<accession>A0A6P2G2I2</accession>
<evidence type="ECO:0000256" key="3">
    <source>
        <dbReference type="ARBA" id="ARBA00023237"/>
    </source>
</evidence>
<keyword evidence="10" id="KW-1185">Reference proteome</keyword>
<dbReference type="Gene3D" id="2.40.160.50">
    <property type="entry name" value="membrane protein fhac: a member of the omp85/tpsb transporter family"/>
    <property type="match status" value="1"/>
</dbReference>
<dbReference type="EMBL" id="CABVLY010000002">
    <property type="protein sequence ID" value="VVU47902.1"/>
    <property type="molecule type" value="Genomic_DNA"/>
</dbReference>
<dbReference type="Proteomes" id="UP000755577">
    <property type="component" value="Unassembled WGS sequence"/>
</dbReference>
<dbReference type="RefSeq" id="WP_174925104.1">
    <property type="nucleotide sequence ID" value="NZ_CABVLY010000002.1"/>
</dbReference>
<dbReference type="AlphaFoldDB" id="A0A6P2G2I2"/>
<dbReference type="GO" id="GO:0098046">
    <property type="term" value="C:type V protein secretion system complex"/>
    <property type="evidence" value="ECO:0007669"/>
    <property type="project" value="TreeGrafter"/>
</dbReference>
<organism evidence="8 9">
    <name type="scientific">Burkholderia anthina</name>
    <dbReference type="NCBI Taxonomy" id="179879"/>
    <lineage>
        <taxon>Bacteria</taxon>
        <taxon>Pseudomonadati</taxon>
        <taxon>Pseudomonadota</taxon>
        <taxon>Betaproteobacteria</taxon>
        <taxon>Burkholderiales</taxon>
        <taxon>Burkholderiaceae</taxon>
        <taxon>Burkholderia</taxon>
        <taxon>Burkholderia cepacia complex</taxon>
    </lineage>
</organism>
<dbReference type="Pfam" id="PF03865">
    <property type="entry name" value="ShlB"/>
    <property type="match status" value="1"/>
</dbReference>
<dbReference type="EMBL" id="JAFCIQ010000002">
    <property type="protein sequence ID" value="MBM2765342.1"/>
    <property type="molecule type" value="Genomic_DNA"/>
</dbReference>
<evidence type="ECO:0000313" key="8">
    <source>
        <dbReference type="EMBL" id="VVU47902.1"/>
    </source>
</evidence>
<proteinExistence type="predicted"/>
<evidence type="ECO:0000313" key="9">
    <source>
        <dbReference type="Proteomes" id="UP000494201"/>
    </source>
</evidence>
<feature type="region of interest" description="Disordered" evidence="4">
    <location>
        <begin position="1"/>
        <end position="35"/>
    </location>
</feature>
<feature type="domain" description="Polypeptide-transport-associated ShlB-type" evidence="6">
    <location>
        <begin position="39"/>
        <end position="113"/>
    </location>
</feature>
<evidence type="ECO:0000256" key="2">
    <source>
        <dbReference type="ARBA" id="ARBA00022692"/>
    </source>
</evidence>
<protein>
    <submittedName>
        <fullName evidence="8">Membrane protein</fullName>
    </submittedName>
    <submittedName>
        <fullName evidence="7">ShlB/FhaC/HecB family hemolysin secretion/activation protein</fullName>
    </submittedName>
</protein>
<dbReference type="GO" id="GO:0008320">
    <property type="term" value="F:protein transmembrane transporter activity"/>
    <property type="evidence" value="ECO:0007669"/>
    <property type="project" value="TreeGrafter"/>
</dbReference>
<keyword evidence="2" id="KW-0812">Transmembrane</keyword>
<keyword evidence="3" id="KW-0998">Cell outer membrane</keyword>
<dbReference type="GO" id="GO:0046819">
    <property type="term" value="P:protein secretion by the type V secretion system"/>
    <property type="evidence" value="ECO:0007669"/>
    <property type="project" value="TreeGrafter"/>
</dbReference>
<reference evidence="7 10" key="2">
    <citation type="submission" date="2021-02" db="EMBL/GenBank/DDBJ databases">
        <title>Draft genome of the type strains Burkholderia anthina DSM16086.</title>
        <authorList>
            <person name="Hertel R."/>
            <person name="Meissner J."/>
            <person name="Poehlein A."/>
            <person name="Daniel R."/>
            <person name="Commichau F.M."/>
        </authorList>
    </citation>
    <scope>NUCLEOTIDE SEQUENCE [LARGE SCALE GENOMIC DNA]</scope>
    <source>
        <strain evidence="7 10">DSM 16086</strain>
    </source>
</reference>
<keyword evidence="1" id="KW-1134">Transmembrane beta strand</keyword>
<name>A0A6P2G2I2_9BURK</name>
<dbReference type="Pfam" id="PF08479">
    <property type="entry name" value="POTRA_2"/>
    <property type="match status" value="1"/>
</dbReference>
<evidence type="ECO:0000256" key="4">
    <source>
        <dbReference type="SAM" id="MobiDB-lite"/>
    </source>
</evidence>